<dbReference type="InterPro" id="IPR003593">
    <property type="entry name" value="AAA+_ATPase"/>
</dbReference>
<evidence type="ECO:0000313" key="6">
    <source>
        <dbReference type="EMBL" id="ATY84244.1"/>
    </source>
</evidence>
<organism evidence="6 7">
    <name type="scientific">Kyrpidia spormannii</name>
    <dbReference type="NCBI Taxonomy" id="2055160"/>
    <lineage>
        <taxon>Bacteria</taxon>
        <taxon>Bacillati</taxon>
        <taxon>Bacillota</taxon>
        <taxon>Bacilli</taxon>
        <taxon>Bacillales</taxon>
        <taxon>Alicyclobacillaceae</taxon>
        <taxon>Kyrpidia</taxon>
    </lineage>
</organism>
<evidence type="ECO:0000259" key="5">
    <source>
        <dbReference type="PROSITE" id="PS50893"/>
    </source>
</evidence>
<evidence type="ECO:0000256" key="2">
    <source>
        <dbReference type="ARBA" id="ARBA00022448"/>
    </source>
</evidence>
<dbReference type="GO" id="GO:0005524">
    <property type="term" value="F:ATP binding"/>
    <property type="evidence" value="ECO:0007669"/>
    <property type="project" value="UniProtKB-KW"/>
</dbReference>
<dbReference type="InterPro" id="IPR003439">
    <property type="entry name" value="ABC_transporter-like_ATP-bd"/>
</dbReference>
<protein>
    <submittedName>
        <fullName evidence="6">ABC transporter</fullName>
    </submittedName>
</protein>
<feature type="domain" description="ABC transporter" evidence="5">
    <location>
        <begin position="5"/>
        <end position="233"/>
    </location>
</feature>
<dbReference type="PROSITE" id="PS50893">
    <property type="entry name" value="ABC_TRANSPORTER_2"/>
    <property type="match status" value="1"/>
</dbReference>
<dbReference type="SMART" id="SM00382">
    <property type="entry name" value="AAA"/>
    <property type="match status" value="1"/>
</dbReference>
<keyword evidence="4" id="KW-0067">ATP-binding</keyword>
<dbReference type="PANTHER" id="PTHR43335:SF2">
    <property type="entry name" value="ABC TRANSPORTER, ATP-BINDING PROTEIN"/>
    <property type="match status" value="1"/>
</dbReference>
<evidence type="ECO:0000256" key="1">
    <source>
        <dbReference type="ARBA" id="ARBA00005417"/>
    </source>
</evidence>
<gene>
    <name evidence="6" type="ORF">CVV65_04175</name>
</gene>
<accession>A0A2K8N495</accession>
<dbReference type="PANTHER" id="PTHR43335">
    <property type="entry name" value="ABC TRANSPORTER, ATP-BINDING PROTEIN"/>
    <property type="match status" value="1"/>
</dbReference>
<dbReference type="OrthoDB" id="2290519at2"/>
<keyword evidence="2" id="KW-0813">Transport</keyword>
<dbReference type="SUPFAM" id="SSF52540">
    <property type="entry name" value="P-loop containing nucleoside triphosphate hydrolases"/>
    <property type="match status" value="1"/>
</dbReference>
<dbReference type="GO" id="GO:0016887">
    <property type="term" value="F:ATP hydrolysis activity"/>
    <property type="evidence" value="ECO:0007669"/>
    <property type="project" value="InterPro"/>
</dbReference>
<comment type="similarity">
    <text evidence="1">Belongs to the ABC transporter superfamily.</text>
</comment>
<evidence type="ECO:0000256" key="3">
    <source>
        <dbReference type="ARBA" id="ARBA00022741"/>
    </source>
</evidence>
<dbReference type="CDD" id="cd03230">
    <property type="entry name" value="ABC_DR_subfamily_A"/>
    <property type="match status" value="1"/>
</dbReference>
<name>A0A2K8N495_9BACL</name>
<dbReference type="InterPro" id="IPR027417">
    <property type="entry name" value="P-loop_NTPase"/>
</dbReference>
<keyword evidence="3" id="KW-0547">Nucleotide-binding</keyword>
<evidence type="ECO:0000256" key="4">
    <source>
        <dbReference type="ARBA" id="ARBA00022840"/>
    </source>
</evidence>
<dbReference type="RefSeq" id="WP_100667072.1">
    <property type="nucleotide sequence ID" value="NZ_CP024955.1"/>
</dbReference>
<dbReference type="KEGG" id="kyr:CVV65_04175"/>
<dbReference type="PROSITE" id="PS00211">
    <property type="entry name" value="ABC_TRANSPORTER_1"/>
    <property type="match status" value="1"/>
</dbReference>
<dbReference type="InterPro" id="IPR017871">
    <property type="entry name" value="ABC_transporter-like_CS"/>
</dbReference>
<dbReference type="AlphaFoldDB" id="A0A2K8N495"/>
<keyword evidence="7" id="KW-1185">Reference proteome</keyword>
<dbReference type="Proteomes" id="UP000231932">
    <property type="component" value="Chromosome"/>
</dbReference>
<reference evidence="7" key="1">
    <citation type="submission" date="2017-11" db="EMBL/GenBank/DDBJ databases">
        <title>Complete Genome Sequence of Kyrpidia sp. Strain EA-1, a thermophilic, hydrogen-oxidizing Bacterium, isolated from the Azores.</title>
        <authorList>
            <person name="Reiner J.E."/>
            <person name="Lapp C.J."/>
            <person name="Bunk B."/>
            <person name="Gescher J."/>
        </authorList>
    </citation>
    <scope>NUCLEOTIDE SEQUENCE [LARGE SCALE GENOMIC DNA]</scope>
    <source>
        <strain evidence="7">EA-1</strain>
    </source>
</reference>
<dbReference type="Pfam" id="PF00005">
    <property type="entry name" value="ABC_tran"/>
    <property type="match status" value="1"/>
</dbReference>
<evidence type="ECO:0000313" key="7">
    <source>
        <dbReference type="Proteomes" id="UP000231932"/>
    </source>
</evidence>
<dbReference type="Gene3D" id="3.40.50.300">
    <property type="entry name" value="P-loop containing nucleotide triphosphate hydrolases"/>
    <property type="match status" value="1"/>
</dbReference>
<sequence>MSVAIQTDRLTKLYGPGSGCRGITLSVKSGQIFGFLGPNGAGKSTFVKMLVGLIRPDAGRAEILGLPLGHREIRRQIGYLPELFRYQDWLTAEEVLRFHAQLGGLGGERREKRIRRVLNDVGLAGRTKERVRHFSKGMQQRLGWACALLLDPPLLFLDEPSSALDPMGRHDMRQLLLRLRQEGKTIFLNTHLLEDVESVCDEVAFLVNGRIRAQGTVEALLHPELRWEFEVGGWEPGILEGFTDPAGISIQVVEADDRGFARLQAVVTDREQAGWINALLVEQGITVYASGPVQTHLEQWFLALAEGEGGETRGSRDVADLARDPA</sequence>
<dbReference type="EMBL" id="CP024955">
    <property type="protein sequence ID" value="ATY84244.1"/>
    <property type="molecule type" value="Genomic_DNA"/>
</dbReference>
<proteinExistence type="inferred from homology"/>